<dbReference type="Proteomes" id="UP000638648">
    <property type="component" value="Unassembled WGS sequence"/>
</dbReference>
<proteinExistence type="predicted"/>
<organism evidence="1 2">
    <name type="scientific">Actinopolymorpha pittospori</name>
    <dbReference type="NCBI Taxonomy" id="648752"/>
    <lineage>
        <taxon>Bacteria</taxon>
        <taxon>Bacillati</taxon>
        <taxon>Actinomycetota</taxon>
        <taxon>Actinomycetes</taxon>
        <taxon>Propionibacteriales</taxon>
        <taxon>Actinopolymorphaceae</taxon>
        <taxon>Actinopolymorpha</taxon>
    </lineage>
</organism>
<accession>A0A927R906</accession>
<dbReference type="RefSeq" id="WP_192748309.1">
    <property type="nucleotide sequence ID" value="NZ_BAABJL010000016.1"/>
</dbReference>
<gene>
    <name evidence="1" type="ORF">HEB94_000358</name>
</gene>
<dbReference type="EMBL" id="JADBEM010000001">
    <property type="protein sequence ID" value="MBE1603510.1"/>
    <property type="molecule type" value="Genomic_DNA"/>
</dbReference>
<reference evidence="1" key="1">
    <citation type="submission" date="2020-10" db="EMBL/GenBank/DDBJ databases">
        <title>Sequencing the genomes of 1000 actinobacteria strains.</title>
        <authorList>
            <person name="Klenk H.-P."/>
        </authorList>
    </citation>
    <scope>NUCLEOTIDE SEQUENCE</scope>
    <source>
        <strain evidence="1">DSM 45354</strain>
    </source>
</reference>
<evidence type="ECO:0000313" key="1">
    <source>
        <dbReference type="EMBL" id="MBE1603510.1"/>
    </source>
</evidence>
<protein>
    <submittedName>
        <fullName evidence="1">Uncharacterized protein</fullName>
    </submittedName>
</protein>
<keyword evidence="2" id="KW-1185">Reference proteome</keyword>
<dbReference type="AlphaFoldDB" id="A0A927R906"/>
<name>A0A927R906_9ACTN</name>
<comment type="caution">
    <text evidence="1">The sequence shown here is derived from an EMBL/GenBank/DDBJ whole genome shotgun (WGS) entry which is preliminary data.</text>
</comment>
<sequence length="208" mass="22151">MSTTTAAEAFAAKFVAIRTPVPGLTLVGEVIAPGLAITPAVGLDGFTGYWSLIHIRSGQQVNQFGFLDIDDLRAAAKPIIDAGISWDVPAGDLTDEARMVAQTALQQKVDEIHRQDQIQDHEAPFAVPAEVFNQPPPAAAQPREPKPGDTVRIGTGAHAGEVGVVVPSPDPSYWEGNIWVDLANGRRAQAYQREELTVTEADPDGPQA</sequence>
<evidence type="ECO:0000313" key="2">
    <source>
        <dbReference type="Proteomes" id="UP000638648"/>
    </source>
</evidence>